<accession>A0A1C4Z4U4</accession>
<dbReference type="PANTHER" id="PTHR43686:SF1">
    <property type="entry name" value="AMINOTRAN_5 DOMAIN-CONTAINING PROTEIN"/>
    <property type="match status" value="1"/>
</dbReference>
<dbReference type="GO" id="GO:0016829">
    <property type="term" value="F:lyase activity"/>
    <property type="evidence" value="ECO:0007669"/>
    <property type="project" value="UniProtKB-KW"/>
</dbReference>
<dbReference type="InterPro" id="IPR015424">
    <property type="entry name" value="PyrdxlP-dep_Trfase"/>
</dbReference>
<evidence type="ECO:0000259" key="2">
    <source>
        <dbReference type="Pfam" id="PF00266"/>
    </source>
</evidence>
<dbReference type="SUPFAM" id="SSF53383">
    <property type="entry name" value="PLP-dependent transferases"/>
    <property type="match status" value="1"/>
</dbReference>
<keyword evidence="3" id="KW-0456">Lyase</keyword>
<name>A0A1C4Z4U4_9ACTN</name>
<feature type="region of interest" description="Disordered" evidence="1">
    <location>
        <begin position="589"/>
        <end position="633"/>
    </location>
</feature>
<keyword evidence="4" id="KW-1185">Reference proteome</keyword>
<reference evidence="4" key="1">
    <citation type="submission" date="2016-06" db="EMBL/GenBank/DDBJ databases">
        <authorList>
            <person name="Varghese N."/>
            <person name="Submissions Spin"/>
        </authorList>
    </citation>
    <scope>NUCLEOTIDE SEQUENCE [LARGE SCALE GENOMIC DNA]</scope>
    <source>
        <strain evidence="4">DSM 44100</strain>
    </source>
</reference>
<sequence>MAGRSGTLWTAVGTPTFADAPSTCPVAIAVGRHFGMGTVGTSRVERLLARIRDGVIGEGEVLDGPYGPRRITYADYTASGRALDFVEDTVRDRVLPRYANTHTESSATGRATGRLREDARRTILDAVGGTDDHVVIFCGSGATAAIDKLIGLLELRLPAGPARRHGLLDGIPAQQRPVVFVGPYEHHSNELPWRETYADVVVIGADDDGHIDRAELATRLVRYADRPLRVGSFSAASNVTGILSDTDAIAALLHTHGALACWDYAAAGPYVPIRMAESTPGAADDKDAVFLSPHKFVGGPQTPGVLVVRRDLMRNRVPTVPGGGTVAFVDPVGHRYLDDPVAREEGGTPAIVESIRAGLVFALKQSVGADVIQAREERLWSRALRRWSANPGIVVLGNPRARRLPIVSVQIRHGSRHLHHNFVVALLNDLFGIQARGGCSCAGPYGHRLLGIDEEHSRAFREQIALGWEGIKPGWTRISFGYFVSDLVADHLIDAVDLVARLGHRLLPDYRFDARSGLWRHHRGTGPSLRLAELARLFTGDDQPALPRRWAAWPATCTRHGRSWRGVGTTSTRGPPACRPAWRRCAGSTSRRPAWLPRTRRPRAEQGGRGWPRFCTAPTSHTSRKMGPQHGSP</sequence>
<dbReference type="InterPro" id="IPR015422">
    <property type="entry name" value="PyrdxlP-dep_Trfase_small"/>
</dbReference>
<dbReference type="Gene3D" id="3.90.1150.10">
    <property type="entry name" value="Aspartate Aminotransferase, domain 1"/>
    <property type="match status" value="1"/>
</dbReference>
<evidence type="ECO:0000313" key="3">
    <source>
        <dbReference type="EMBL" id="SCF28039.1"/>
    </source>
</evidence>
<protein>
    <submittedName>
        <fullName evidence="3">Selenocysteine lyase/Cysteine desulfurase</fullName>
    </submittedName>
</protein>
<organism evidence="3 4">
    <name type="scientific">Micromonospora matsumotoense</name>
    <dbReference type="NCBI Taxonomy" id="121616"/>
    <lineage>
        <taxon>Bacteria</taxon>
        <taxon>Bacillati</taxon>
        <taxon>Actinomycetota</taxon>
        <taxon>Actinomycetes</taxon>
        <taxon>Micromonosporales</taxon>
        <taxon>Micromonosporaceae</taxon>
        <taxon>Micromonospora</taxon>
    </lineage>
</organism>
<dbReference type="AlphaFoldDB" id="A0A1C4Z4U4"/>
<dbReference type="STRING" id="121616.GA0070216_108157"/>
<evidence type="ECO:0000313" key="4">
    <source>
        <dbReference type="Proteomes" id="UP000198797"/>
    </source>
</evidence>
<feature type="domain" description="Aminotransferase class V" evidence="2">
    <location>
        <begin position="73"/>
        <end position="449"/>
    </location>
</feature>
<dbReference type="Pfam" id="PF00266">
    <property type="entry name" value="Aminotran_5"/>
    <property type="match status" value="1"/>
</dbReference>
<dbReference type="InterPro" id="IPR015421">
    <property type="entry name" value="PyrdxlP-dep_Trfase_major"/>
</dbReference>
<dbReference type="Gene3D" id="3.40.640.10">
    <property type="entry name" value="Type I PLP-dependent aspartate aminotransferase-like (Major domain)"/>
    <property type="match status" value="1"/>
</dbReference>
<gene>
    <name evidence="3" type="ORF">GA0070216_108157</name>
</gene>
<feature type="region of interest" description="Disordered" evidence="1">
    <location>
        <begin position="564"/>
        <end position="583"/>
    </location>
</feature>
<proteinExistence type="predicted"/>
<dbReference type="PANTHER" id="PTHR43686">
    <property type="entry name" value="SULFURTRANSFERASE-RELATED"/>
    <property type="match status" value="1"/>
</dbReference>
<evidence type="ECO:0000256" key="1">
    <source>
        <dbReference type="SAM" id="MobiDB-lite"/>
    </source>
</evidence>
<dbReference type="EMBL" id="FMCU01000008">
    <property type="protein sequence ID" value="SCF28039.1"/>
    <property type="molecule type" value="Genomic_DNA"/>
</dbReference>
<dbReference type="Proteomes" id="UP000198797">
    <property type="component" value="Unassembled WGS sequence"/>
</dbReference>
<dbReference type="InterPro" id="IPR000192">
    <property type="entry name" value="Aminotrans_V_dom"/>
</dbReference>